<dbReference type="Proteomes" id="UP001642406">
    <property type="component" value="Unassembled WGS sequence"/>
</dbReference>
<feature type="domain" description="Rhodopsin" evidence="8">
    <location>
        <begin position="1"/>
        <end position="69"/>
    </location>
</feature>
<feature type="transmembrane region" description="Helical" evidence="7">
    <location>
        <begin position="7"/>
        <end position="25"/>
    </location>
</feature>
<comment type="caution">
    <text evidence="9">The sequence shown here is derived from an EMBL/GenBank/DDBJ whole genome shotgun (WGS) entry which is preliminary data.</text>
</comment>
<keyword evidence="4 7" id="KW-0472">Membrane</keyword>
<keyword evidence="2 7" id="KW-0812">Transmembrane</keyword>
<dbReference type="InterPro" id="IPR052337">
    <property type="entry name" value="SAT4-like"/>
</dbReference>
<proteinExistence type="inferred from homology"/>
<dbReference type="InterPro" id="IPR049326">
    <property type="entry name" value="Rhodopsin_dom_fungi"/>
</dbReference>
<evidence type="ECO:0000256" key="7">
    <source>
        <dbReference type="SAM" id="Phobius"/>
    </source>
</evidence>
<evidence type="ECO:0000256" key="3">
    <source>
        <dbReference type="ARBA" id="ARBA00022989"/>
    </source>
</evidence>
<dbReference type="PANTHER" id="PTHR33048:SF42">
    <property type="entry name" value="INTEGRAL MEMBRANE PROTEIN"/>
    <property type="match status" value="1"/>
</dbReference>
<evidence type="ECO:0000256" key="5">
    <source>
        <dbReference type="ARBA" id="ARBA00038359"/>
    </source>
</evidence>
<sequence>MQFKEKLGVLVAMSMGILAGIVAFIKCSKIPETASSDMFDTAQLMIWDDAEVSVTIIAASIPALRLLIREANLSARQYYGGGTHGTNHSQSRKATSRRATVVESARTGDDHSDKSILDAPGAGEIYYRTDVTVEHSNKSRYDGFELAERAV</sequence>
<evidence type="ECO:0000256" key="4">
    <source>
        <dbReference type="ARBA" id="ARBA00023136"/>
    </source>
</evidence>
<evidence type="ECO:0000256" key="2">
    <source>
        <dbReference type="ARBA" id="ARBA00022692"/>
    </source>
</evidence>
<evidence type="ECO:0000256" key="6">
    <source>
        <dbReference type="SAM" id="MobiDB-lite"/>
    </source>
</evidence>
<accession>A0ABP0B2A7</accession>
<feature type="region of interest" description="Disordered" evidence="6">
    <location>
        <begin position="81"/>
        <end position="114"/>
    </location>
</feature>
<keyword evidence="10" id="KW-1185">Reference proteome</keyword>
<evidence type="ECO:0000313" key="10">
    <source>
        <dbReference type="Proteomes" id="UP001642406"/>
    </source>
</evidence>
<dbReference type="Pfam" id="PF20684">
    <property type="entry name" value="Fung_rhodopsin"/>
    <property type="match status" value="1"/>
</dbReference>
<name>A0ABP0B2A7_9PEZI</name>
<evidence type="ECO:0000256" key="1">
    <source>
        <dbReference type="ARBA" id="ARBA00004141"/>
    </source>
</evidence>
<comment type="subcellular location">
    <subcellularLocation>
        <location evidence="1">Membrane</location>
        <topology evidence="1">Multi-pass membrane protein</topology>
    </subcellularLocation>
</comment>
<organism evidence="9 10">
    <name type="scientific">Sporothrix bragantina</name>
    <dbReference type="NCBI Taxonomy" id="671064"/>
    <lineage>
        <taxon>Eukaryota</taxon>
        <taxon>Fungi</taxon>
        <taxon>Dikarya</taxon>
        <taxon>Ascomycota</taxon>
        <taxon>Pezizomycotina</taxon>
        <taxon>Sordariomycetes</taxon>
        <taxon>Sordariomycetidae</taxon>
        <taxon>Ophiostomatales</taxon>
        <taxon>Ophiostomataceae</taxon>
        <taxon>Sporothrix</taxon>
    </lineage>
</organism>
<evidence type="ECO:0000259" key="8">
    <source>
        <dbReference type="Pfam" id="PF20684"/>
    </source>
</evidence>
<dbReference type="PANTHER" id="PTHR33048">
    <property type="entry name" value="PTH11-LIKE INTEGRAL MEMBRANE PROTEIN (AFU_ORTHOLOGUE AFUA_5G11245)"/>
    <property type="match status" value="1"/>
</dbReference>
<reference evidence="9 10" key="1">
    <citation type="submission" date="2024-01" db="EMBL/GenBank/DDBJ databases">
        <authorList>
            <person name="Allen C."/>
            <person name="Tagirdzhanova G."/>
        </authorList>
    </citation>
    <scope>NUCLEOTIDE SEQUENCE [LARGE SCALE GENOMIC DNA]</scope>
</reference>
<protein>
    <recommendedName>
        <fullName evidence="8">Rhodopsin domain-containing protein</fullName>
    </recommendedName>
</protein>
<feature type="transmembrane region" description="Helical" evidence="7">
    <location>
        <begin position="45"/>
        <end position="68"/>
    </location>
</feature>
<dbReference type="EMBL" id="CAWUHC010000010">
    <property type="protein sequence ID" value="CAK7213449.1"/>
    <property type="molecule type" value="Genomic_DNA"/>
</dbReference>
<gene>
    <name evidence="9" type="ORF">SBRCBS47491_001803</name>
</gene>
<evidence type="ECO:0000313" key="9">
    <source>
        <dbReference type="EMBL" id="CAK7213449.1"/>
    </source>
</evidence>
<keyword evidence="3 7" id="KW-1133">Transmembrane helix</keyword>
<comment type="similarity">
    <text evidence="5">Belongs to the SAT4 family.</text>
</comment>